<evidence type="ECO:0000313" key="8">
    <source>
        <dbReference type="Proteomes" id="UP000668403"/>
    </source>
</evidence>
<evidence type="ECO:0000256" key="2">
    <source>
        <dbReference type="ARBA" id="ARBA00022552"/>
    </source>
</evidence>
<reference evidence="7" key="1">
    <citation type="submission" date="2021-03" db="EMBL/GenBank/DDBJ databases">
        <title>Leucobacter chromiisoli sp. nov., isolated from chromium-containing soil of chemical plant.</title>
        <authorList>
            <person name="Xu Z."/>
        </authorList>
    </citation>
    <scope>NUCLEOTIDE SEQUENCE</scope>
    <source>
        <strain evidence="7">K 70/01</strain>
    </source>
</reference>
<evidence type="ECO:0000256" key="1">
    <source>
        <dbReference type="ARBA" id="ARBA00022490"/>
    </source>
</evidence>
<dbReference type="PANTHER" id="PTHR31760:SF0">
    <property type="entry name" value="S-ADENOSYL-L-METHIONINE-DEPENDENT METHYLTRANSFERASES SUPERFAMILY PROTEIN"/>
    <property type="match status" value="1"/>
</dbReference>
<dbReference type="EC" id="2.1.1.-" evidence="6"/>
<dbReference type="InterPro" id="IPR003682">
    <property type="entry name" value="rRNA_ssu_MeTfrase_G"/>
</dbReference>
<dbReference type="AlphaFoldDB" id="A0A939QAM5"/>
<keyword evidence="3 6" id="KW-0489">Methyltransferase</keyword>
<evidence type="ECO:0000256" key="4">
    <source>
        <dbReference type="ARBA" id="ARBA00022679"/>
    </source>
</evidence>
<dbReference type="HAMAP" id="MF_00074">
    <property type="entry name" value="16SrRNA_methyltr_G"/>
    <property type="match status" value="1"/>
</dbReference>
<dbReference type="GO" id="GO:0070043">
    <property type="term" value="F:rRNA (guanine-N7-)-methyltransferase activity"/>
    <property type="evidence" value="ECO:0007669"/>
    <property type="project" value="UniProtKB-UniRule"/>
</dbReference>
<accession>A0A939QAM5</accession>
<protein>
    <recommendedName>
        <fullName evidence="6">Ribosomal RNA small subunit methyltransferase G</fullName>
        <ecNumber evidence="6">2.1.1.-</ecNumber>
    </recommendedName>
    <alternativeName>
        <fullName evidence="6">16S rRNA 7-methylguanosine methyltransferase</fullName>
        <shortName evidence="6">16S rRNA m7G methyltransferase</shortName>
    </alternativeName>
</protein>
<evidence type="ECO:0000313" key="7">
    <source>
        <dbReference type="EMBL" id="MBO2988730.1"/>
    </source>
</evidence>
<evidence type="ECO:0000256" key="6">
    <source>
        <dbReference type="HAMAP-Rule" id="MF_00074"/>
    </source>
</evidence>
<comment type="caution">
    <text evidence="7">The sequence shown here is derived from an EMBL/GenBank/DDBJ whole genome shotgun (WGS) entry which is preliminary data.</text>
</comment>
<keyword evidence="8" id="KW-1185">Reference proteome</keyword>
<dbReference type="SUPFAM" id="SSF53335">
    <property type="entry name" value="S-adenosyl-L-methionine-dependent methyltransferases"/>
    <property type="match status" value="1"/>
</dbReference>
<keyword evidence="2 6" id="KW-0698">rRNA processing</keyword>
<dbReference type="NCBIfam" id="TIGR00138">
    <property type="entry name" value="rsmG_gidB"/>
    <property type="match status" value="1"/>
</dbReference>
<dbReference type="GO" id="GO:0005829">
    <property type="term" value="C:cytosol"/>
    <property type="evidence" value="ECO:0007669"/>
    <property type="project" value="TreeGrafter"/>
</dbReference>
<comment type="similarity">
    <text evidence="6">Belongs to the methyltransferase superfamily. RNA methyltransferase RsmG family.</text>
</comment>
<dbReference type="PANTHER" id="PTHR31760">
    <property type="entry name" value="S-ADENOSYL-L-METHIONINE-DEPENDENT METHYLTRANSFERASES SUPERFAMILY PROTEIN"/>
    <property type="match status" value="1"/>
</dbReference>
<keyword evidence="1 6" id="KW-0963">Cytoplasm</keyword>
<keyword evidence="4 6" id="KW-0808">Transferase</keyword>
<comment type="subcellular location">
    <subcellularLocation>
        <location evidence="6">Cytoplasm</location>
    </subcellularLocation>
</comment>
<feature type="binding site" evidence="6">
    <location>
        <begin position="160"/>
        <end position="161"/>
    </location>
    <ligand>
        <name>S-adenosyl-L-methionine</name>
        <dbReference type="ChEBI" id="CHEBI:59789"/>
    </ligand>
</feature>
<dbReference type="Gene3D" id="3.40.50.150">
    <property type="entry name" value="Vaccinia Virus protein VP39"/>
    <property type="match status" value="1"/>
</dbReference>
<dbReference type="EMBL" id="JAGFBF010000001">
    <property type="protein sequence ID" value="MBO2988730.1"/>
    <property type="molecule type" value="Genomic_DNA"/>
</dbReference>
<dbReference type="Proteomes" id="UP000668403">
    <property type="component" value="Unassembled WGS sequence"/>
</dbReference>
<sequence length="249" mass="26822">MRWRIADTVRSRAARAVTGASSSLPPEGFHVKQEGTGAPVIEAEPAVASELAGDRISVLRRFADDLGTRGELLGLIGPQEAERLWSRHVLNCAVLAPLIAPGARVADIGTGGGLPGLVLAILRSDAHFRLIEPMERRCAWLSEQIETLGLENAEVLRGRAEEYHGAWEVDIVTARAVTALRKLVPLTAPLLRNGGEMLFLKGVSVQSEIDAAAKALRAHRVTEVEVRELGAGQLDETTRAFRAVVQRPA</sequence>
<feature type="binding site" evidence="6">
    <location>
        <position position="114"/>
    </location>
    <ligand>
        <name>S-adenosyl-L-methionine</name>
        <dbReference type="ChEBI" id="CHEBI:59789"/>
    </ligand>
</feature>
<feature type="binding site" evidence="6">
    <location>
        <position position="109"/>
    </location>
    <ligand>
        <name>S-adenosyl-L-methionine</name>
        <dbReference type="ChEBI" id="CHEBI:59789"/>
    </ligand>
</feature>
<dbReference type="Pfam" id="PF02527">
    <property type="entry name" value="GidB"/>
    <property type="match status" value="1"/>
</dbReference>
<keyword evidence="5 6" id="KW-0949">S-adenosyl-L-methionine</keyword>
<evidence type="ECO:0000256" key="5">
    <source>
        <dbReference type="ARBA" id="ARBA00022691"/>
    </source>
</evidence>
<evidence type="ECO:0000256" key="3">
    <source>
        <dbReference type="ARBA" id="ARBA00022603"/>
    </source>
</evidence>
<dbReference type="InterPro" id="IPR029063">
    <property type="entry name" value="SAM-dependent_MTases_sf"/>
</dbReference>
<comment type="function">
    <text evidence="6">Specifically methylates the N7 position of a guanine in 16S rRNA.</text>
</comment>
<gene>
    <name evidence="6 7" type="primary">rsmG</name>
    <name evidence="7" type="ORF">J4H85_01790</name>
</gene>
<name>A0A939QAM5_9MICO</name>
<feature type="binding site" evidence="6">
    <location>
        <position position="175"/>
    </location>
    <ligand>
        <name>S-adenosyl-L-methionine</name>
        <dbReference type="ChEBI" id="CHEBI:59789"/>
    </ligand>
</feature>
<organism evidence="7 8">
    <name type="scientific">Leucobacter tardus</name>
    <dbReference type="NCBI Taxonomy" id="501483"/>
    <lineage>
        <taxon>Bacteria</taxon>
        <taxon>Bacillati</taxon>
        <taxon>Actinomycetota</taxon>
        <taxon>Actinomycetes</taxon>
        <taxon>Micrococcales</taxon>
        <taxon>Microbacteriaceae</taxon>
        <taxon>Leucobacter</taxon>
    </lineage>
</organism>
<proteinExistence type="inferred from homology"/>
<comment type="caution">
    <text evidence="6">Lacks conserved residue(s) required for the propagation of feature annotation.</text>
</comment>